<dbReference type="Gene3D" id="3.90.78.10">
    <property type="entry name" value="UDP-N-acetylenolpyruvoylglucosamine reductase, C-terminal domain"/>
    <property type="match status" value="1"/>
</dbReference>
<evidence type="ECO:0000256" key="2">
    <source>
        <dbReference type="ARBA" id="ARBA00003921"/>
    </source>
</evidence>
<dbReference type="NCBIfam" id="NF010480">
    <property type="entry name" value="PRK13905.1"/>
    <property type="match status" value="1"/>
</dbReference>
<dbReference type="InterPro" id="IPR036318">
    <property type="entry name" value="FAD-bd_PCMH-like_sf"/>
</dbReference>
<dbReference type="SUPFAM" id="SSF56194">
    <property type="entry name" value="Uridine diphospho-N-Acetylenolpyruvylglucosamine reductase, MurB, C-terminal domain"/>
    <property type="match status" value="1"/>
</dbReference>
<dbReference type="InterPro" id="IPR016169">
    <property type="entry name" value="FAD-bd_PCMH_sub2"/>
</dbReference>
<dbReference type="NCBIfam" id="TIGR00179">
    <property type="entry name" value="murB"/>
    <property type="match status" value="1"/>
</dbReference>
<comment type="subcellular location">
    <subcellularLocation>
        <location evidence="3">Cytoplasm</location>
    </subcellularLocation>
</comment>
<dbReference type="InterPro" id="IPR036635">
    <property type="entry name" value="MurB_C_sf"/>
</dbReference>
<evidence type="ECO:0000256" key="9">
    <source>
        <dbReference type="ARBA" id="ARBA00022827"/>
    </source>
</evidence>
<evidence type="ECO:0000256" key="13">
    <source>
        <dbReference type="ARBA" id="ARBA00023002"/>
    </source>
</evidence>
<dbReference type="InterPro" id="IPR016166">
    <property type="entry name" value="FAD-bd_PCMH"/>
</dbReference>
<keyword evidence="11" id="KW-0133">Cell shape</keyword>
<comment type="cofactor">
    <cofactor evidence="1">
        <name>FAD</name>
        <dbReference type="ChEBI" id="CHEBI:57692"/>
    </cofactor>
</comment>
<evidence type="ECO:0000256" key="7">
    <source>
        <dbReference type="ARBA" id="ARBA00022618"/>
    </source>
</evidence>
<gene>
    <name evidence="18" type="ORF">KSP40_PGU015825</name>
</gene>
<evidence type="ECO:0000256" key="12">
    <source>
        <dbReference type="ARBA" id="ARBA00022984"/>
    </source>
</evidence>
<dbReference type="Pfam" id="PF01565">
    <property type="entry name" value="FAD_binding_4"/>
    <property type="match status" value="1"/>
</dbReference>
<evidence type="ECO:0000256" key="15">
    <source>
        <dbReference type="ARBA" id="ARBA00023316"/>
    </source>
</evidence>
<comment type="caution">
    <text evidence="18">The sequence shown here is derived from an EMBL/GenBank/DDBJ whole genome shotgun (WGS) entry which is preliminary data.</text>
</comment>
<keyword evidence="10" id="KW-0521">NADP</keyword>
<keyword evidence="8" id="KW-0285">Flavoprotein</keyword>
<evidence type="ECO:0000256" key="8">
    <source>
        <dbReference type="ARBA" id="ARBA00022630"/>
    </source>
</evidence>
<dbReference type="InterPro" id="IPR003170">
    <property type="entry name" value="MurB"/>
</dbReference>
<evidence type="ECO:0000256" key="5">
    <source>
        <dbReference type="ARBA" id="ARBA00012518"/>
    </source>
</evidence>
<accession>A0ABR2MNS4</accession>
<dbReference type="EMBL" id="JBBWWR010000005">
    <property type="protein sequence ID" value="KAK8965730.1"/>
    <property type="molecule type" value="Genomic_DNA"/>
</dbReference>
<evidence type="ECO:0000256" key="16">
    <source>
        <dbReference type="ARBA" id="ARBA00048914"/>
    </source>
</evidence>
<protein>
    <recommendedName>
        <fullName evidence="5">UDP-N-acetylmuramate dehydrogenase</fullName>
        <ecNumber evidence="5">1.3.1.98</ecNumber>
    </recommendedName>
</protein>
<feature type="domain" description="FAD-binding PCMH-type" evidence="17">
    <location>
        <begin position="69"/>
        <end position="245"/>
    </location>
</feature>
<proteinExistence type="inferred from homology"/>
<dbReference type="PROSITE" id="PS51387">
    <property type="entry name" value="FAD_PCMH"/>
    <property type="match status" value="1"/>
</dbReference>
<dbReference type="Pfam" id="PF02873">
    <property type="entry name" value="MurB_C"/>
    <property type="match status" value="1"/>
</dbReference>
<dbReference type="PANTHER" id="PTHR21071">
    <property type="entry name" value="UDP-N-ACETYLENOLPYRUVOYLGLUCOSAMINE REDUCTASE"/>
    <property type="match status" value="1"/>
</dbReference>
<keyword evidence="13" id="KW-0560">Oxidoreductase</keyword>
<dbReference type="EC" id="1.3.1.98" evidence="5"/>
<evidence type="ECO:0000259" key="17">
    <source>
        <dbReference type="PROSITE" id="PS51387"/>
    </source>
</evidence>
<evidence type="ECO:0000256" key="1">
    <source>
        <dbReference type="ARBA" id="ARBA00001974"/>
    </source>
</evidence>
<evidence type="ECO:0000313" key="19">
    <source>
        <dbReference type="Proteomes" id="UP001412067"/>
    </source>
</evidence>
<keyword evidence="15" id="KW-0961">Cell wall biogenesis/degradation</keyword>
<evidence type="ECO:0000256" key="14">
    <source>
        <dbReference type="ARBA" id="ARBA00023306"/>
    </source>
</evidence>
<comment type="pathway">
    <text evidence="4">Cell wall biogenesis; peptidoglycan biosynthesis.</text>
</comment>
<sequence length="353" mass="37275">MAIRSLFPVLPMSTSYSFPSPSTAAGAAAADRLLAPPQGSDFFDASSPAALDRLADGNRKLLRDLSTFGIGGPCSFFLESSRPAHLLCAARLARARSLPLLILGRGSNCLFADRGFDGLVVLNRFSSASAGAGDDGVEVVGFGRVRAWSGYPFNRLGVQTAAEGWGGLEFAGGIPGTVGGAAFMNAGANGQETAEVVESVEVVTREGDVRILGRDEVRFGYRWSSLQDMQDLAAIIAVTFRLRSAPAARERQREFLDGRRKTQPIGERSAGSVFRNPAGLGVTAGELIDIAGLKGLKIGGAKVSELHANFIVNTGGATAKDVLALISAIKERVDQMFGIELMEEIRYVPYSSS</sequence>
<evidence type="ECO:0000256" key="11">
    <source>
        <dbReference type="ARBA" id="ARBA00022960"/>
    </source>
</evidence>
<evidence type="ECO:0000313" key="18">
    <source>
        <dbReference type="EMBL" id="KAK8965730.1"/>
    </source>
</evidence>
<dbReference type="Gene3D" id="3.30.465.10">
    <property type="match status" value="1"/>
</dbReference>
<dbReference type="SUPFAM" id="SSF56176">
    <property type="entry name" value="FAD-binding/transporter-associated domain-like"/>
    <property type="match status" value="1"/>
</dbReference>
<keyword evidence="19" id="KW-1185">Reference proteome</keyword>
<dbReference type="InterPro" id="IPR006094">
    <property type="entry name" value="Oxid_FAD_bind_N"/>
</dbReference>
<name>A0ABR2MNS4_9ASPA</name>
<dbReference type="PANTHER" id="PTHR21071:SF4">
    <property type="entry name" value="UDP-N-ACETYLENOLPYRUVOYLGLUCOSAMINE REDUCTASE"/>
    <property type="match status" value="1"/>
</dbReference>
<keyword evidence="6" id="KW-0963">Cytoplasm</keyword>
<dbReference type="InterPro" id="IPR011601">
    <property type="entry name" value="MurB_C"/>
</dbReference>
<evidence type="ECO:0000256" key="3">
    <source>
        <dbReference type="ARBA" id="ARBA00004496"/>
    </source>
</evidence>
<reference evidence="18 19" key="1">
    <citation type="journal article" date="2022" name="Nat. Plants">
        <title>Genomes of leafy and leafless Platanthera orchids illuminate the evolution of mycoheterotrophy.</title>
        <authorList>
            <person name="Li M.H."/>
            <person name="Liu K.W."/>
            <person name="Li Z."/>
            <person name="Lu H.C."/>
            <person name="Ye Q.L."/>
            <person name="Zhang D."/>
            <person name="Wang J.Y."/>
            <person name="Li Y.F."/>
            <person name="Zhong Z.M."/>
            <person name="Liu X."/>
            <person name="Yu X."/>
            <person name="Liu D.K."/>
            <person name="Tu X.D."/>
            <person name="Liu B."/>
            <person name="Hao Y."/>
            <person name="Liao X.Y."/>
            <person name="Jiang Y.T."/>
            <person name="Sun W.H."/>
            <person name="Chen J."/>
            <person name="Chen Y.Q."/>
            <person name="Ai Y."/>
            <person name="Zhai J.W."/>
            <person name="Wu S.S."/>
            <person name="Zhou Z."/>
            <person name="Hsiao Y.Y."/>
            <person name="Wu W.L."/>
            <person name="Chen Y.Y."/>
            <person name="Lin Y.F."/>
            <person name="Hsu J.L."/>
            <person name="Li C.Y."/>
            <person name="Wang Z.W."/>
            <person name="Zhao X."/>
            <person name="Zhong W.Y."/>
            <person name="Ma X.K."/>
            <person name="Ma L."/>
            <person name="Huang J."/>
            <person name="Chen G.Z."/>
            <person name="Huang M.Z."/>
            <person name="Huang L."/>
            <person name="Peng D.H."/>
            <person name="Luo Y.B."/>
            <person name="Zou S.Q."/>
            <person name="Chen S.P."/>
            <person name="Lan S."/>
            <person name="Tsai W.C."/>
            <person name="Van de Peer Y."/>
            <person name="Liu Z.J."/>
        </authorList>
    </citation>
    <scope>NUCLEOTIDE SEQUENCE [LARGE SCALE GENOMIC DNA]</scope>
    <source>
        <strain evidence="18">Lor288</strain>
    </source>
</reference>
<evidence type="ECO:0000256" key="10">
    <source>
        <dbReference type="ARBA" id="ARBA00022857"/>
    </source>
</evidence>
<dbReference type="HAMAP" id="MF_00037">
    <property type="entry name" value="MurB"/>
    <property type="match status" value="1"/>
</dbReference>
<comment type="catalytic activity">
    <reaction evidence="16">
        <text>UDP-N-acetyl-alpha-D-muramate + NADP(+) = UDP-N-acetyl-3-O-(1-carboxyvinyl)-alpha-D-glucosamine + NADPH + H(+)</text>
        <dbReference type="Rhea" id="RHEA:12248"/>
        <dbReference type="ChEBI" id="CHEBI:15378"/>
        <dbReference type="ChEBI" id="CHEBI:57783"/>
        <dbReference type="ChEBI" id="CHEBI:58349"/>
        <dbReference type="ChEBI" id="CHEBI:68483"/>
        <dbReference type="ChEBI" id="CHEBI:70757"/>
        <dbReference type="EC" id="1.3.1.98"/>
    </reaction>
</comment>
<keyword evidence="14" id="KW-0131">Cell cycle</keyword>
<evidence type="ECO:0000256" key="4">
    <source>
        <dbReference type="ARBA" id="ARBA00004752"/>
    </source>
</evidence>
<dbReference type="Proteomes" id="UP001412067">
    <property type="component" value="Unassembled WGS sequence"/>
</dbReference>
<keyword evidence="9" id="KW-0274">FAD</keyword>
<dbReference type="Gene3D" id="3.30.43.10">
    <property type="entry name" value="Uridine Diphospho-n-acetylenolpyruvylglucosamine Reductase, domain 2"/>
    <property type="match status" value="1"/>
</dbReference>
<keyword evidence="7" id="KW-0132">Cell division</keyword>
<comment type="function">
    <text evidence="2">Cell wall formation.</text>
</comment>
<dbReference type="InterPro" id="IPR016167">
    <property type="entry name" value="FAD-bd_PCMH_sub1"/>
</dbReference>
<organism evidence="18 19">
    <name type="scientific">Platanthera guangdongensis</name>
    <dbReference type="NCBI Taxonomy" id="2320717"/>
    <lineage>
        <taxon>Eukaryota</taxon>
        <taxon>Viridiplantae</taxon>
        <taxon>Streptophyta</taxon>
        <taxon>Embryophyta</taxon>
        <taxon>Tracheophyta</taxon>
        <taxon>Spermatophyta</taxon>
        <taxon>Magnoliopsida</taxon>
        <taxon>Liliopsida</taxon>
        <taxon>Asparagales</taxon>
        <taxon>Orchidaceae</taxon>
        <taxon>Orchidoideae</taxon>
        <taxon>Orchideae</taxon>
        <taxon>Orchidinae</taxon>
        <taxon>Platanthera</taxon>
    </lineage>
</organism>
<keyword evidence="12" id="KW-0573">Peptidoglycan synthesis</keyword>
<evidence type="ECO:0000256" key="6">
    <source>
        <dbReference type="ARBA" id="ARBA00022490"/>
    </source>
</evidence>